<evidence type="ECO:0000256" key="1">
    <source>
        <dbReference type="ARBA" id="ARBA00004141"/>
    </source>
</evidence>
<organism evidence="6 7">
    <name type="scientific">Tritrichomonas musculus</name>
    <dbReference type="NCBI Taxonomy" id="1915356"/>
    <lineage>
        <taxon>Eukaryota</taxon>
        <taxon>Metamonada</taxon>
        <taxon>Parabasalia</taxon>
        <taxon>Tritrichomonadida</taxon>
        <taxon>Tritrichomonadidae</taxon>
        <taxon>Tritrichomonas</taxon>
    </lineage>
</organism>
<evidence type="ECO:0000256" key="2">
    <source>
        <dbReference type="ARBA" id="ARBA00022692"/>
    </source>
</evidence>
<accession>A0ABR2KJC6</accession>
<comment type="caution">
    <text evidence="6">The sequence shown here is derived from an EMBL/GenBank/DDBJ whole genome shotgun (WGS) entry which is preliminary data.</text>
</comment>
<evidence type="ECO:0000313" key="6">
    <source>
        <dbReference type="EMBL" id="KAK8891263.1"/>
    </source>
</evidence>
<dbReference type="Pfam" id="PF09799">
    <property type="entry name" value="Transmemb_17"/>
    <property type="match status" value="1"/>
</dbReference>
<dbReference type="EMBL" id="JAPFFF010000004">
    <property type="protein sequence ID" value="KAK8891263.1"/>
    <property type="molecule type" value="Genomic_DNA"/>
</dbReference>
<evidence type="ECO:0008006" key="8">
    <source>
        <dbReference type="Google" id="ProtNLM"/>
    </source>
</evidence>
<dbReference type="PANTHER" id="PTHR13531">
    <property type="entry name" value="GEO07735P1-RELATED-RELATED"/>
    <property type="match status" value="1"/>
</dbReference>
<keyword evidence="2 5" id="KW-0812">Transmembrane</keyword>
<evidence type="ECO:0000256" key="3">
    <source>
        <dbReference type="ARBA" id="ARBA00022989"/>
    </source>
</evidence>
<reference evidence="6 7" key="1">
    <citation type="submission" date="2024-04" db="EMBL/GenBank/DDBJ databases">
        <title>Tritrichomonas musculus Genome.</title>
        <authorList>
            <person name="Alves-Ferreira E."/>
            <person name="Grigg M."/>
            <person name="Lorenzi H."/>
            <person name="Galac M."/>
        </authorList>
    </citation>
    <scope>NUCLEOTIDE SEQUENCE [LARGE SCALE GENOMIC DNA]</scope>
    <source>
        <strain evidence="6 7">EAF2021</strain>
    </source>
</reference>
<name>A0ABR2KJC6_9EUKA</name>
<dbReference type="InterPro" id="IPR019184">
    <property type="entry name" value="Uncharacterised_TM-17"/>
</dbReference>
<feature type="transmembrane region" description="Helical" evidence="5">
    <location>
        <begin position="33"/>
        <end position="59"/>
    </location>
</feature>
<feature type="transmembrane region" description="Helical" evidence="5">
    <location>
        <begin position="133"/>
        <end position="158"/>
    </location>
</feature>
<evidence type="ECO:0000313" key="7">
    <source>
        <dbReference type="Proteomes" id="UP001470230"/>
    </source>
</evidence>
<protein>
    <recommendedName>
        <fullName evidence="8">Transmembrane protein</fullName>
    </recommendedName>
</protein>
<comment type="subcellular location">
    <subcellularLocation>
        <location evidence="1">Membrane</location>
        <topology evidence="1">Multi-pass membrane protein</topology>
    </subcellularLocation>
</comment>
<keyword evidence="7" id="KW-1185">Reference proteome</keyword>
<feature type="transmembrane region" description="Helical" evidence="5">
    <location>
        <begin position="71"/>
        <end position="90"/>
    </location>
</feature>
<evidence type="ECO:0000256" key="5">
    <source>
        <dbReference type="SAM" id="Phobius"/>
    </source>
</evidence>
<evidence type="ECO:0000256" key="4">
    <source>
        <dbReference type="ARBA" id="ARBA00023136"/>
    </source>
</evidence>
<dbReference type="PANTHER" id="PTHR13531:SF0">
    <property type="entry name" value="GEO07735P1-RELATED"/>
    <property type="match status" value="1"/>
</dbReference>
<sequence>MEEESTVEESIAEEEVSEHSFELPPMHHIKSNVFYYFVILLEHVWNFASAICLIIIQSFKLYYFPGPKSARNFSIVAPFLLFFINFIKLLCAKYGNRSENLIFTIASAALYIGSVFLNVYFIVWQIYIWYWELPIVMVSMILDFLLFVFTIILIIVFFSKK</sequence>
<gene>
    <name evidence="6" type="ORF">M9Y10_028470</name>
</gene>
<feature type="transmembrane region" description="Helical" evidence="5">
    <location>
        <begin position="102"/>
        <end position="127"/>
    </location>
</feature>
<keyword evidence="3 5" id="KW-1133">Transmembrane helix</keyword>
<proteinExistence type="predicted"/>
<keyword evidence="4 5" id="KW-0472">Membrane</keyword>
<dbReference type="Proteomes" id="UP001470230">
    <property type="component" value="Unassembled WGS sequence"/>
</dbReference>